<reference evidence="11 12" key="1">
    <citation type="submission" date="2018-08" db="EMBL/GenBank/DDBJ databases">
        <title>Recombination of ecologically and evolutionarily significant loci maintains genetic cohesion in the Pseudomonas syringae species complex.</title>
        <authorList>
            <person name="Dillon M."/>
            <person name="Thakur S."/>
            <person name="Almeida R.N.D."/>
            <person name="Weir B.S."/>
            <person name="Guttman D.S."/>
        </authorList>
    </citation>
    <scope>NUCLEOTIDE SEQUENCE [LARGE SCALE GENOMIC DNA]</scope>
    <source>
        <strain evidence="11 12">ICMP 11281</strain>
    </source>
</reference>
<evidence type="ECO:0000256" key="8">
    <source>
        <dbReference type="RuleBase" id="RU362026"/>
    </source>
</evidence>
<dbReference type="InterPro" id="IPR002941">
    <property type="entry name" value="DNA_methylase_N4/N6"/>
</dbReference>
<evidence type="ECO:0000256" key="4">
    <source>
        <dbReference type="ARBA" id="ARBA00022691"/>
    </source>
</evidence>
<feature type="compositionally biased region" description="Basic and acidic residues" evidence="9">
    <location>
        <begin position="321"/>
        <end position="343"/>
    </location>
</feature>
<dbReference type="GO" id="GO:0032259">
    <property type="term" value="P:methylation"/>
    <property type="evidence" value="ECO:0007669"/>
    <property type="project" value="UniProtKB-KW"/>
</dbReference>
<dbReference type="GO" id="GO:0008170">
    <property type="term" value="F:N-methyltransferase activity"/>
    <property type="evidence" value="ECO:0007669"/>
    <property type="project" value="InterPro"/>
</dbReference>
<dbReference type="GO" id="GO:0003677">
    <property type="term" value="F:DNA binding"/>
    <property type="evidence" value="ECO:0007669"/>
    <property type="project" value="UniProtKB-KW"/>
</dbReference>
<evidence type="ECO:0000313" key="12">
    <source>
        <dbReference type="Proteomes" id="UP000271631"/>
    </source>
</evidence>
<dbReference type="PROSITE" id="PS00093">
    <property type="entry name" value="N4_MTASE"/>
    <property type="match status" value="1"/>
</dbReference>
<evidence type="ECO:0000259" key="10">
    <source>
        <dbReference type="Pfam" id="PF01555"/>
    </source>
</evidence>
<keyword evidence="4" id="KW-0949">S-adenosyl-L-methionine</keyword>
<comment type="catalytic activity">
    <reaction evidence="7">
        <text>a 2'-deoxycytidine in DNA + S-adenosyl-L-methionine = an N(4)-methyl-2'-deoxycytidine in DNA + S-adenosyl-L-homocysteine + H(+)</text>
        <dbReference type="Rhea" id="RHEA:16857"/>
        <dbReference type="Rhea" id="RHEA-COMP:11369"/>
        <dbReference type="Rhea" id="RHEA-COMP:13674"/>
        <dbReference type="ChEBI" id="CHEBI:15378"/>
        <dbReference type="ChEBI" id="CHEBI:57856"/>
        <dbReference type="ChEBI" id="CHEBI:59789"/>
        <dbReference type="ChEBI" id="CHEBI:85452"/>
        <dbReference type="ChEBI" id="CHEBI:137933"/>
        <dbReference type="EC" id="2.1.1.113"/>
    </reaction>
</comment>
<dbReference type="SUPFAM" id="SSF53335">
    <property type="entry name" value="S-adenosyl-L-methionine-dependent methyltransferases"/>
    <property type="match status" value="1"/>
</dbReference>
<evidence type="ECO:0000256" key="9">
    <source>
        <dbReference type="SAM" id="MobiDB-lite"/>
    </source>
</evidence>
<evidence type="ECO:0000313" key="11">
    <source>
        <dbReference type="EMBL" id="RMV39425.1"/>
    </source>
</evidence>
<dbReference type="Pfam" id="PF01555">
    <property type="entry name" value="N6_N4_Mtase"/>
    <property type="match status" value="1"/>
</dbReference>
<evidence type="ECO:0000256" key="3">
    <source>
        <dbReference type="ARBA" id="ARBA00022679"/>
    </source>
</evidence>
<name>A0A3M6C6F3_PSEYM</name>
<keyword evidence="5" id="KW-0680">Restriction system</keyword>
<dbReference type="AlphaFoldDB" id="A0A3M6C6F3"/>
<keyword evidence="3" id="KW-0808">Transferase</keyword>
<dbReference type="InterPro" id="IPR017985">
    <property type="entry name" value="MeTrfase_CN4_CS"/>
</dbReference>
<accession>A0A3M6C6F3</accession>
<dbReference type="EMBL" id="RBUQ01000103">
    <property type="protein sequence ID" value="RMV39425.1"/>
    <property type="molecule type" value="Genomic_DNA"/>
</dbReference>
<sequence length="466" mass="51547">MIESVICFAKAKTCSVLIQRSFNPAPCRSPVIPHPKPICHHPISEGGACLEFDMSQLHQILVGDCIDMMRTLPDESVHTCVTSPPYYGLRDYGVEGQIGLEETPAEFIARLVDVFREVRRVLRSDGTIWVNMGDSYAGSWGAHGRDDMGVGVSTLSQRQVMASQRKSKATTHVEYKPKDLMGMPWRLAFALQDDGWYLRQDIIWHKPNPMPESTRDRCTKAHEYLFLLSKSRRYHYDSEAIREPANLTGKGNANGYRGGAYVNGSTFDNAEGGKRTSSGNTVPNNGVGWGHGTDKASRNRQRVTVPTGWDTSTGEGGHGSFHKDGAERMRRDSFKREDSKREQAIPGQSKGTHRPDRDESTHDTATRNKRSVWTVATHAFKEAHFATFPPDLIRPCILAGAPRGGVVLDPFGGAGTTSLVSMQEGRRSIICELNPEYAALARARIDSAWLDGAAQMDVFHDFTPAA</sequence>
<keyword evidence="6" id="KW-0238">DNA-binding</keyword>
<dbReference type="GO" id="GO:0009307">
    <property type="term" value="P:DNA restriction-modification system"/>
    <property type="evidence" value="ECO:0007669"/>
    <property type="project" value="UniProtKB-KW"/>
</dbReference>
<dbReference type="PRINTS" id="PR00508">
    <property type="entry name" value="S21N4MTFRASE"/>
</dbReference>
<evidence type="ECO:0000256" key="6">
    <source>
        <dbReference type="ARBA" id="ARBA00023125"/>
    </source>
</evidence>
<dbReference type="Proteomes" id="UP000271631">
    <property type="component" value="Unassembled WGS sequence"/>
</dbReference>
<evidence type="ECO:0000256" key="5">
    <source>
        <dbReference type="ARBA" id="ARBA00022747"/>
    </source>
</evidence>
<comment type="similarity">
    <text evidence="1">Belongs to the N(4)/N(6)-methyltransferase family. N(4) subfamily.</text>
</comment>
<dbReference type="InterPro" id="IPR001091">
    <property type="entry name" value="RM_Methyltransferase"/>
</dbReference>
<feature type="compositionally biased region" description="Polar residues" evidence="9">
    <location>
        <begin position="275"/>
        <end position="284"/>
    </location>
</feature>
<protein>
    <recommendedName>
        <fullName evidence="8">Methyltransferase</fullName>
        <ecNumber evidence="8">2.1.1.-</ecNumber>
    </recommendedName>
</protein>
<feature type="domain" description="DNA methylase N-4/N-6" evidence="10">
    <location>
        <begin position="77"/>
        <end position="441"/>
    </location>
</feature>
<keyword evidence="2 11" id="KW-0489">Methyltransferase</keyword>
<gene>
    <name evidence="11" type="ORF">ALP13_04992</name>
</gene>
<feature type="compositionally biased region" description="Basic and acidic residues" evidence="9">
    <location>
        <begin position="353"/>
        <end position="366"/>
    </location>
</feature>
<dbReference type="Gene3D" id="3.40.50.150">
    <property type="entry name" value="Vaccinia Virus protein VP39"/>
    <property type="match status" value="2"/>
</dbReference>
<evidence type="ECO:0000256" key="1">
    <source>
        <dbReference type="ARBA" id="ARBA00010203"/>
    </source>
</evidence>
<feature type="region of interest" description="Disordered" evidence="9">
    <location>
        <begin position="267"/>
        <end position="369"/>
    </location>
</feature>
<dbReference type="InterPro" id="IPR029063">
    <property type="entry name" value="SAM-dependent_MTases_sf"/>
</dbReference>
<comment type="caution">
    <text evidence="11">The sequence shown here is derived from an EMBL/GenBank/DDBJ whole genome shotgun (WGS) entry which is preliminary data.</text>
</comment>
<dbReference type="EC" id="2.1.1.-" evidence="8"/>
<evidence type="ECO:0000256" key="7">
    <source>
        <dbReference type="ARBA" id="ARBA00049120"/>
    </source>
</evidence>
<dbReference type="GO" id="GO:0015667">
    <property type="term" value="F:site-specific DNA-methyltransferase (cytosine-N4-specific) activity"/>
    <property type="evidence" value="ECO:0007669"/>
    <property type="project" value="UniProtKB-EC"/>
</dbReference>
<proteinExistence type="inferred from homology"/>
<evidence type="ECO:0000256" key="2">
    <source>
        <dbReference type="ARBA" id="ARBA00022603"/>
    </source>
</evidence>
<organism evidence="11 12">
    <name type="scientific">Pseudomonas syringae pv. maculicola</name>
    <dbReference type="NCBI Taxonomy" id="59511"/>
    <lineage>
        <taxon>Bacteria</taxon>
        <taxon>Pseudomonadati</taxon>
        <taxon>Pseudomonadota</taxon>
        <taxon>Gammaproteobacteria</taxon>
        <taxon>Pseudomonadales</taxon>
        <taxon>Pseudomonadaceae</taxon>
        <taxon>Pseudomonas</taxon>
    </lineage>
</organism>